<feature type="domain" description="HTH araC/xylS-type" evidence="4">
    <location>
        <begin position="228"/>
        <end position="325"/>
    </location>
</feature>
<keyword evidence="2" id="KW-0238">DNA-binding</keyword>
<dbReference type="PANTHER" id="PTHR47894">
    <property type="entry name" value="HTH-TYPE TRANSCRIPTIONAL REGULATOR GADX"/>
    <property type="match status" value="1"/>
</dbReference>
<name>A0A2T3N535_9GAMM</name>
<keyword evidence="1" id="KW-0805">Transcription regulation</keyword>
<evidence type="ECO:0000313" key="6">
    <source>
        <dbReference type="Proteomes" id="UP000240904"/>
    </source>
</evidence>
<dbReference type="OrthoDB" id="6396588at2"/>
<dbReference type="InterPro" id="IPR018060">
    <property type="entry name" value="HTH_AraC"/>
</dbReference>
<dbReference type="InterPro" id="IPR009057">
    <property type="entry name" value="Homeodomain-like_sf"/>
</dbReference>
<dbReference type="SMART" id="SM00342">
    <property type="entry name" value="HTH_ARAC"/>
    <property type="match status" value="1"/>
</dbReference>
<dbReference type="GO" id="GO:0005829">
    <property type="term" value="C:cytosol"/>
    <property type="evidence" value="ECO:0007669"/>
    <property type="project" value="TreeGrafter"/>
</dbReference>
<reference evidence="5 6" key="1">
    <citation type="submission" date="2018-03" db="EMBL/GenBank/DDBJ databases">
        <title>Whole genome sequencing of Histamine producing bacteria.</title>
        <authorList>
            <person name="Butler K."/>
        </authorList>
    </citation>
    <scope>NUCLEOTIDE SEQUENCE [LARGE SCALE GENOMIC DNA]</scope>
    <source>
        <strain evidence="5 6">DSM 16190</strain>
    </source>
</reference>
<sequence>MLKKVTELPLANSIILLPFLGYYEESGFNQYNLLKGCGLSPQLIRPDNFIPTFHLCKIINDVSVKTRTDNIGITASQLRGYPSIHPTVASNIPKADSFFDLFLFLSSNQTLQGSHFKLWLTYNNDTCYICHKGQIPYNALGPEQTEYFRTLTLLNVIKSFLGENWKPETLSLVSPLAPPHDIIKTTRSLKIYTNLSYSCIPVNIKLDNIAEKIAISQLNAATDPAAFERLIMATETFIEHGDLSLPFLSEVFGCSQRSLQRILKSQGSSFQSIIKHLKFRRAKKYLHQEMSIEHIATKLGYSEPSNFARAFKKHTGHAPSFFHQHNYK</sequence>
<evidence type="ECO:0000256" key="2">
    <source>
        <dbReference type="ARBA" id="ARBA00023125"/>
    </source>
</evidence>
<dbReference type="AlphaFoldDB" id="A0A2T3N535"/>
<keyword evidence="6" id="KW-1185">Reference proteome</keyword>
<dbReference type="SUPFAM" id="SSF46689">
    <property type="entry name" value="Homeodomain-like"/>
    <property type="match status" value="1"/>
</dbReference>
<evidence type="ECO:0000259" key="4">
    <source>
        <dbReference type="PROSITE" id="PS01124"/>
    </source>
</evidence>
<organism evidence="5 6">
    <name type="scientific">Photobacterium lipolyticum</name>
    <dbReference type="NCBI Taxonomy" id="266810"/>
    <lineage>
        <taxon>Bacteria</taxon>
        <taxon>Pseudomonadati</taxon>
        <taxon>Pseudomonadota</taxon>
        <taxon>Gammaproteobacteria</taxon>
        <taxon>Vibrionales</taxon>
        <taxon>Vibrionaceae</taxon>
        <taxon>Photobacterium</taxon>
    </lineage>
</organism>
<dbReference type="EMBL" id="PYMC01000001">
    <property type="protein sequence ID" value="PSW07534.1"/>
    <property type="molecule type" value="Genomic_DNA"/>
</dbReference>
<dbReference type="Gene3D" id="1.10.10.60">
    <property type="entry name" value="Homeodomain-like"/>
    <property type="match status" value="1"/>
</dbReference>
<evidence type="ECO:0000256" key="1">
    <source>
        <dbReference type="ARBA" id="ARBA00023015"/>
    </source>
</evidence>
<dbReference type="GO" id="GO:0000976">
    <property type="term" value="F:transcription cis-regulatory region binding"/>
    <property type="evidence" value="ECO:0007669"/>
    <property type="project" value="TreeGrafter"/>
</dbReference>
<evidence type="ECO:0000313" key="5">
    <source>
        <dbReference type="EMBL" id="PSW07534.1"/>
    </source>
</evidence>
<evidence type="ECO:0000256" key="3">
    <source>
        <dbReference type="ARBA" id="ARBA00023163"/>
    </source>
</evidence>
<comment type="caution">
    <text evidence="5">The sequence shown here is derived from an EMBL/GenBank/DDBJ whole genome shotgun (WGS) entry which is preliminary data.</text>
</comment>
<dbReference type="Proteomes" id="UP000240904">
    <property type="component" value="Unassembled WGS sequence"/>
</dbReference>
<dbReference type="Pfam" id="PF12833">
    <property type="entry name" value="HTH_18"/>
    <property type="match status" value="1"/>
</dbReference>
<proteinExistence type="predicted"/>
<dbReference type="PROSITE" id="PS01124">
    <property type="entry name" value="HTH_ARAC_FAMILY_2"/>
    <property type="match status" value="1"/>
</dbReference>
<accession>A0A2T3N535</accession>
<dbReference type="RefSeq" id="WP_107281686.1">
    <property type="nucleotide sequence ID" value="NZ_PYMC01000001.1"/>
</dbReference>
<dbReference type="PANTHER" id="PTHR47894:SF1">
    <property type="entry name" value="HTH-TYPE TRANSCRIPTIONAL REGULATOR VQSM"/>
    <property type="match status" value="1"/>
</dbReference>
<keyword evidence="3" id="KW-0804">Transcription</keyword>
<protein>
    <recommendedName>
        <fullName evidence="4">HTH araC/xylS-type domain-containing protein</fullName>
    </recommendedName>
</protein>
<gene>
    <name evidence="5" type="ORF">C9I89_02135</name>
</gene>
<dbReference type="GO" id="GO:0003700">
    <property type="term" value="F:DNA-binding transcription factor activity"/>
    <property type="evidence" value="ECO:0007669"/>
    <property type="project" value="InterPro"/>
</dbReference>